<feature type="binding site" evidence="9">
    <location>
        <position position="284"/>
    </location>
    <ligand>
        <name>substrate</name>
    </ligand>
</feature>
<feature type="binding site" evidence="9">
    <location>
        <begin position="169"/>
        <end position="172"/>
    </location>
    <ligand>
        <name>NADP(+)</name>
        <dbReference type="ChEBI" id="CHEBI:58349"/>
    </ligand>
</feature>
<comment type="caution">
    <text evidence="11">The sequence shown here is derived from an EMBL/GenBank/DDBJ whole genome shotgun (WGS) entry which is preliminary data.</text>
</comment>
<feature type="binding site" evidence="9">
    <location>
        <position position="208"/>
    </location>
    <ligand>
        <name>substrate</name>
    </ligand>
</feature>
<comment type="similarity">
    <text evidence="2 9">Belongs to the NAD(P)-dependent epimerase/dehydratase family. Fucose synthase subfamily.</text>
</comment>
<dbReference type="GO" id="GO:0016853">
    <property type="term" value="F:isomerase activity"/>
    <property type="evidence" value="ECO:0007669"/>
    <property type="project" value="UniProtKB-KW"/>
</dbReference>
<dbReference type="PANTHER" id="PTHR43238">
    <property type="entry name" value="GDP-L-FUCOSE SYNTHASE"/>
    <property type="match status" value="1"/>
</dbReference>
<feature type="binding site" evidence="9">
    <location>
        <begin position="107"/>
        <end position="110"/>
    </location>
    <ligand>
        <name>NADP(+)</name>
        <dbReference type="ChEBI" id="CHEBI:58349"/>
    </ligand>
</feature>
<protein>
    <recommendedName>
        <fullName evidence="3 9">GDP-L-fucose synthase</fullName>
        <ecNumber evidence="3 9">1.1.1.271</ecNumber>
    </recommendedName>
    <alternativeName>
        <fullName evidence="9">GDP-4-keto-6-deoxy-D-mannose-3,5-epimerase-4-reductase</fullName>
    </alternativeName>
</protein>
<keyword evidence="5 9" id="KW-0560">Oxidoreductase</keyword>
<accession>A0A840B3X6</accession>
<feature type="binding site" evidence="9">
    <location>
        <position position="142"/>
    </location>
    <ligand>
        <name>NADP(+)</name>
        <dbReference type="ChEBI" id="CHEBI:58349"/>
    </ligand>
</feature>
<evidence type="ECO:0000256" key="1">
    <source>
        <dbReference type="ARBA" id="ARBA00004883"/>
    </source>
</evidence>
<dbReference type="EC" id="1.1.1.271" evidence="3 9"/>
<feature type="binding site" evidence="9">
    <location>
        <begin position="10"/>
        <end position="16"/>
    </location>
    <ligand>
        <name>NADP(+)</name>
        <dbReference type="ChEBI" id="CHEBI:58349"/>
    </ligand>
</feature>
<dbReference type="AlphaFoldDB" id="A0A840B3X6"/>
<keyword evidence="7 9" id="KW-0511">Multifunctional enzyme</keyword>
<evidence type="ECO:0000313" key="11">
    <source>
        <dbReference type="EMBL" id="MBB3943992.1"/>
    </source>
</evidence>
<dbReference type="EMBL" id="JACIEA010000004">
    <property type="protein sequence ID" value="MBB3943992.1"/>
    <property type="molecule type" value="Genomic_DNA"/>
</dbReference>
<feature type="site" description="Important for catalytic activity" evidence="9">
    <location>
        <position position="109"/>
    </location>
</feature>
<dbReference type="InterPro" id="IPR028614">
    <property type="entry name" value="GDP_fucose/colitose_synth"/>
</dbReference>
<feature type="active site" description="Proton donor/acceptor" evidence="9">
    <location>
        <position position="138"/>
    </location>
</feature>
<dbReference type="HAMAP" id="MF_00956">
    <property type="entry name" value="GDP_fucose_synth"/>
    <property type="match status" value="1"/>
</dbReference>
<comment type="pathway">
    <text evidence="1 9">Nucleotide-sugar biosynthesis; GDP-L-fucose biosynthesis via de novo pathway; GDP-L-fucose from GDP-alpha-D-mannose: step 2/2.</text>
</comment>
<evidence type="ECO:0000256" key="6">
    <source>
        <dbReference type="ARBA" id="ARBA00023235"/>
    </source>
</evidence>
<comment type="function">
    <text evidence="9">Catalyzes the two-step NADP-dependent conversion of GDP-4-dehydro-6-deoxy-D-mannose to GDP-fucose, involving an epimerase and a reductase reaction.</text>
</comment>
<name>A0A840B3X6_9SPHN</name>
<dbReference type="Gene3D" id="3.40.50.720">
    <property type="entry name" value="NAD(P)-binding Rossmann-like Domain"/>
    <property type="match status" value="1"/>
</dbReference>
<dbReference type="FunFam" id="3.40.50.720:FF:000101">
    <property type="entry name" value="GDP-L-fucose synthase"/>
    <property type="match status" value="1"/>
</dbReference>
<dbReference type="GO" id="GO:0050577">
    <property type="term" value="F:GDP-L-fucose synthase activity"/>
    <property type="evidence" value="ECO:0007669"/>
    <property type="project" value="UniProtKB-UniRule"/>
</dbReference>
<proteinExistence type="inferred from homology"/>
<feature type="site" description="Important for catalytic activity" evidence="9">
    <location>
        <position position="111"/>
    </location>
</feature>
<dbReference type="PANTHER" id="PTHR43238:SF1">
    <property type="entry name" value="GDP-L-FUCOSE SYNTHASE"/>
    <property type="match status" value="1"/>
</dbReference>
<dbReference type="SUPFAM" id="SSF51735">
    <property type="entry name" value="NAD(P)-binding Rossmann-fold domains"/>
    <property type="match status" value="1"/>
</dbReference>
<dbReference type="GO" id="GO:0042351">
    <property type="term" value="P:'de novo' GDP-L-fucose biosynthetic process"/>
    <property type="evidence" value="ECO:0007669"/>
    <property type="project" value="UniProtKB-UniRule"/>
</dbReference>
<dbReference type="GO" id="GO:0070401">
    <property type="term" value="F:NADP+ binding"/>
    <property type="evidence" value="ECO:0007669"/>
    <property type="project" value="UniProtKB-UniRule"/>
</dbReference>
<evidence type="ECO:0000256" key="4">
    <source>
        <dbReference type="ARBA" id="ARBA00022857"/>
    </source>
</evidence>
<evidence type="ECO:0000259" key="10">
    <source>
        <dbReference type="Pfam" id="PF01370"/>
    </source>
</evidence>
<dbReference type="Pfam" id="PF01370">
    <property type="entry name" value="Epimerase"/>
    <property type="match status" value="1"/>
</dbReference>
<comment type="catalytic activity">
    <reaction evidence="8 9">
        <text>GDP-beta-L-fucose + NADP(+) = GDP-4-dehydro-alpha-D-rhamnose + NADPH + H(+)</text>
        <dbReference type="Rhea" id="RHEA:18885"/>
        <dbReference type="ChEBI" id="CHEBI:15378"/>
        <dbReference type="ChEBI" id="CHEBI:57273"/>
        <dbReference type="ChEBI" id="CHEBI:57783"/>
        <dbReference type="ChEBI" id="CHEBI:57964"/>
        <dbReference type="ChEBI" id="CHEBI:58349"/>
        <dbReference type="EC" id="1.1.1.271"/>
    </reaction>
</comment>
<reference evidence="11 12" key="1">
    <citation type="submission" date="2020-08" db="EMBL/GenBank/DDBJ databases">
        <title>Genomic Encyclopedia of Type Strains, Phase IV (KMG-IV): sequencing the most valuable type-strain genomes for metagenomic binning, comparative biology and taxonomic classification.</title>
        <authorList>
            <person name="Goeker M."/>
        </authorList>
    </citation>
    <scope>NUCLEOTIDE SEQUENCE [LARGE SCALE GENOMIC DNA]</scope>
    <source>
        <strain evidence="11 12">DSM 29050</strain>
    </source>
</reference>
<sequence length="325" mass="36046">MKDKKIFVAGHGGMVGSSIYRSLLAAGYREADIVTRTRRELDLCDQHKVQSFFERERPDQVYLAAAKVGGIYANNHYPGDFIFENLMIQTNVIGAAFKFDVPQLLFLGSSCIYPKLAPQPMLESALLSGALEATNEPYAVAKIAGIKLCESLTRQYGQSHGIDYRSLMPTNLYGPGDNYHAENSHVIPGLIRRFHEAKEARLPSVSVWGTGKAKREFLHVDDLASAALHVMELPRDTFYEKVTHQCSHLNVGFDEDISIADLAAEIKNVTGFAGSIEFDDSMPDGAPRKLMESSLIRSMGWQPKIGLHAGLQDAYADFLKNDYRA</sequence>
<dbReference type="InterPro" id="IPR001509">
    <property type="entry name" value="Epimerase_deHydtase"/>
</dbReference>
<dbReference type="InterPro" id="IPR036291">
    <property type="entry name" value="NAD(P)-bd_dom_sf"/>
</dbReference>
<evidence type="ECO:0000256" key="5">
    <source>
        <dbReference type="ARBA" id="ARBA00023002"/>
    </source>
</evidence>
<gene>
    <name evidence="9" type="primary">fcl</name>
    <name evidence="11" type="ORF">GGR91_002261</name>
</gene>
<evidence type="ECO:0000256" key="8">
    <source>
        <dbReference type="ARBA" id="ARBA00051935"/>
    </source>
</evidence>
<keyword evidence="4 9" id="KW-0521">NADP</keyword>
<feature type="binding site" evidence="9">
    <location>
        <position position="193"/>
    </location>
    <ligand>
        <name>substrate</name>
    </ligand>
</feature>
<evidence type="ECO:0000313" key="12">
    <source>
        <dbReference type="Proteomes" id="UP000581447"/>
    </source>
</evidence>
<evidence type="ECO:0000256" key="3">
    <source>
        <dbReference type="ARBA" id="ARBA00012371"/>
    </source>
</evidence>
<evidence type="ECO:0000256" key="7">
    <source>
        <dbReference type="ARBA" id="ARBA00023268"/>
    </source>
</evidence>
<dbReference type="Gene3D" id="3.90.25.10">
    <property type="entry name" value="UDP-galactose 4-epimerase, domain 1"/>
    <property type="match status" value="1"/>
</dbReference>
<feature type="domain" description="NAD-dependent epimerase/dehydratase" evidence="10">
    <location>
        <begin position="6"/>
        <end position="236"/>
    </location>
</feature>
<evidence type="ECO:0000256" key="9">
    <source>
        <dbReference type="HAMAP-Rule" id="MF_00956"/>
    </source>
</evidence>
<feature type="binding site" evidence="9">
    <location>
        <position position="215"/>
    </location>
    <ligand>
        <name>substrate</name>
    </ligand>
</feature>
<keyword evidence="6 9" id="KW-0413">Isomerase</keyword>
<keyword evidence="12" id="KW-1185">Reference proteome</keyword>
<evidence type="ECO:0000256" key="2">
    <source>
        <dbReference type="ARBA" id="ARBA00005959"/>
    </source>
</evidence>
<dbReference type="Proteomes" id="UP000581447">
    <property type="component" value="Unassembled WGS sequence"/>
</dbReference>
<dbReference type="CDD" id="cd05239">
    <property type="entry name" value="GDP_FS_SDR_e"/>
    <property type="match status" value="1"/>
</dbReference>
<feature type="binding site" evidence="9">
    <location>
        <position position="185"/>
    </location>
    <ligand>
        <name>NADP(+)</name>
        <dbReference type="ChEBI" id="CHEBI:58349"/>
    </ligand>
</feature>
<organism evidence="11 12">
    <name type="scientific">Sphingorhabdus rigui</name>
    <dbReference type="NCBI Taxonomy" id="1282858"/>
    <lineage>
        <taxon>Bacteria</taxon>
        <taxon>Pseudomonadati</taxon>
        <taxon>Pseudomonadota</taxon>
        <taxon>Alphaproteobacteria</taxon>
        <taxon>Sphingomonadales</taxon>
        <taxon>Sphingomonadaceae</taxon>
        <taxon>Sphingorhabdus</taxon>
    </lineage>
</organism>
<dbReference type="UniPathway" id="UPA00128">
    <property type="reaction ID" value="UER00191"/>
</dbReference>
<dbReference type="RefSeq" id="WP_183942294.1">
    <property type="nucleotide sequence ID" value="NZ_BAABBG010000003.1"/>
</dbReference>